<evidence type="ECO:0000313" key="2">
    <source>
        <dbReference type="EMBL" id="AQW32532.1"/>
    </source>
</evidence>
<feature type="region of interest" description="Disordered" evidence="1">
    <location>
        <begin position="35"/>
        <end position="87"/>
    </location>
</feature>
<gene>
    <name evidence="2" type="ORF">B0B51_22250</name>
</gene>
<keyword evidence="2" id="KW-0614">Plasmid</keyword>
<evidence type="ECO:0000313" key="3">
    <source>
        <dbReference type="Proteomes" id="UP000189628"/>
    </source>
</evidence>
<dbReference type="Proteomes" id="UP000189628">
    <property type="component" value="Plasmid unnamed"/>
</dbReference>
<proteinExistence type="predicted"/>
<protein>
    <submittedName>
        <fullName evidence="2">Uncharacterized protein</fullName>
    </submittedName>
</protein>
<organism evidence="2 3">
    <name type="scientific">blood disease bacterium A2-HR MARDI</name>
    <dbReference type="NCBI Taxonomy" id="1944648"/>
    <lineage>
        <taxon>Bacteria</taxon>
        <taxon>Pseudomonadati</taxon>
        <taxon>Pseudomonadota</taxon>
        <taxon>Betaproteobacteria</taxon>
        <taxon>Burkholderiales</taxon>
        <taxon>Burkholderiaceae</taxon>
        <taxon>Ralstonia</taxon>
        <taxon>Ralstonia solanacearum species complex</taxon>
    </lineage>
</organism>
<feature type="compositionally biased region" description="Basic and acidic residues" evidence="1">
    <location>
        <begin position="76"/>
        <end position="87"/>
    </location>
</feature>
<name>A0A1U9VPC3_9RALS</name>
<reference evidence="2 3" key="1">
    <citation type="submission" date="2017-02" db="EMBL/GenBank/DDBJ databases">
        <title>Blood Disease Bacterium A2-HR MARDI.</title>
        <authorList>
            <person name="Badrun R."/>
            <person name="Abu Bakar N."/>
            <person name="Laboh R."/>
        </authorList>
    </citation>
    <scope>NUCLEOTIDE SEQUENCE [LARGE SCALE GENOMIC DNA]</scope>
    <source>
        <strain evidence="2 3">A2-HR MARDI</strain>
        <plasmid evidence="3">Plasmid</plasmid>
    </source>
</reference>
<accession>A0A1U9VPC3</accession>
<sequence length="87" mass="9573">MIVILERFIGVLGLSKDSEGMVALMAAIGEAPVISRHRHHDAQQQQRAGQHHQRQPDRGPVCDGALGRHAGGVRRARLDPVRRADLQ</sequence>
<evidence type="ECO:0000256" key="1">
    <source>
        <dbReference type="SAM" id="MobiDB-lite"/>
    </source>
</evidence>
<dbReference type="AlphaFoldDB" id="A0A1U9VPC3"/>
<dbReference type="EMBL" id="CP019912">
    <property type="protein sequence ID" value="AQW32532.1"/>
    <property type="molecule type" value="Genomic_DNA"/>
</dbReference>
<geneLocation type="plasmid" evidence="2">
    <name>unnamed</name>
</geneLocation>